<evidence type="ECO:0000256" key="1">
    <source>
        <dbReference type="ARBA" id="ARBA00004434"/>
    </source>
</evidence>
<dbReference type="PROSITE" id="PS51758">
    <property type="entry name" value="LETM1_RBD"/>
    <property type="match status" value="1"/>
</dbReference>
<sequence length="345" mass="38560">MTTLAVRGLRTASCLPRPHSAVLLSFKQRQLPSSPSPSQLFLRPASTASTQSKPSSPQPQPSSGTINGPLSTLPAPLNLPVKPETTNFSYYLSLGKAYALFYRTGAKNIFTNFRASQPIQAIVDKKYKGSVPAAVSAGALTRSDFQLLNRSWHDIKRLPIFGLVFIVCGEFTPLVVIALSNVVPWTCRIPKQVESDRRKLEKRRGISFRNLTAEPPKQKGVEALERMQLLHISWSVGLSSRVWDWVGGQLPGLPDFILRKRVKNWVEYLEMDDGLIGKPSRVDEMDLEEVKMALVQRGVDVLEKDESQLRVDLVSWLNSRKKAPIERLLLTRPSVWPSKPKSPSI</sequence>
<keyword evidence="2" id="KW-0812">Transmembrane</keyword>
<accession>A0A370TC97</accession>
<dbReference type="InterPro" id="IPR044202">
    <property type="entry name" value="LETM1/MDM38-like"/>
</dbReference>
<dbReference type="EMBL" id="NPIC01000011">
    <property type="protein sequence ID" value="RDL31879.1"/>
    <property type="molecule type" value="Genomic_DNA"/>
</dbReference>
<dbReference type="RefSeq" id="XP_031865811.1">
    <property type="nucleotide sequence ID" value="XM_032017904.1"/>
</dbReference>
<evidence type="ECO:0000256" key="2">
    <source>
        <dbReference type="ARBA" id="ARBA00022692"/>
    </source>
</evidence>
<proteinExistence type="predicted"/>
<dbReference type="InterPro" id="IPR033122">
    <property type="entry name" value="LETM1-like_RBD"/>
</dbReference>
<evidence type="ECO:0000313" key="10">
    <source>
        <dbReference type="EMBL" id="RDL31879.1"/>
    </source>
</evidence>
<evidence type="ECO:0000256" key="5">
    <source>
        <dbReference type="ARBA" id="ARBA00023128"/>
    </source>
</evidence>
<gene>
    <name evidence="10" type="ORF">BP5553_09281</name>
</gene>
<evidence type="ECO:0000313" key="11">
    <source>
        <dbReference type="Proteomes" id="UP000254866"/>
    </source>
</evidence>
<feature type="region of interest" description="Disordered" evidence="8">
    <location>
        <begin position="28"/>
        <end position="69"/>
    </location>
</feature>
<dbReference type="Proteomes" id="UP000254866">
    <property type="component" value="Unassembled WGS sequence"/>
</dbReference>
<organism evidence="10 11">
    <name type="scientific">Venustampulla echinocandica</name>
    <dbReference type="NCBI Taxonomy" id="2656787"/>
    <lineage>
        <taxon>Eukaryota</taxon>
        <taxon>Fungi</taxon>
        <taxon>Dikarya</taxon>
        <taxon>Ascomycota</taxon>
        <taxon>Pezizomycotina</taxon>
        <taxon>Leotiomycetes</taxon>
        <taxon>Helotiales</taxon>
        <taxon>Pleuroascaceae</taxon>
        <taxon>Venustampulla</taxon>
    </lineage>
</organism>
<dbReference type="GO" id="GO:0005743">
    <property type="term" value="C:mitochondrial inner membrane"/>
    <property type="evidence" value="ECO:0007669"/>
    <property type="project" value="UniProtKB-SubCell"/>
</dbReference>
<keyword evidence="11" id="KW-1185">Reference proteome</keyword>
<dbReference type="GO" id="GO:0043022">
    <property type="term" value="F:ribosome binding"/>
    <property type="evidence" value="ECO:0007669"/>
    <property type="project" value="InterPro"/>
</dbReference>
<dbReference type="GO" id="GO:0030003">
    <property type="term" value="P:intracellular monoatomic cation homeostasis"/>
    <property type="evidence" value="ECO:0007669"/>
    <property type="project" value="TreeGrafter"/>
</dbReference>
<feature type="domain" description="Letm1 RBD" evidence="9">
    <location>
        <begin position="173"/>
        <end position="345"/>
    </location>
</feature>
<evidence type="ECO:0000256" key="7">
    <source>
        <dbReference type="PROSITE-ProRule" id="PRU01094"/>
    </source>
</evidence>
<dbReference type="GeneID" id="43602130"/>
<dbReference type="AlphaFoldDB" id="A0A370TC97"/>
<comment type="subcellular location">
    <subcellularLocation>
        <location evidence="1">Mitochondrion inner membrane</location>
        <topology evidence="1">Single-pass membrane protein</topology>
    </subcellularLocation>
</comment>
<evidence type="ECO:0000256" key="8">
    <source>
        <dbReference type="SAM" id="MobiDB-lite"/>
    </source>
</evidence>
<keyword evidence="3" id="KW-0999">Mitochondrion inner membrane</keyword>
<evidence type="ECO:0000259" key="9">
    <source>
        <dbReference type="PROSITE" id="PS51758"/>
    </source>
</evidence>
<evidence type="ECO:0000256" key="4">
    <source>
        <dbReference type="ARBA" id="ARBA00022989"/>
    </source>
</evidence>
<dbReference type="PANTHER" id="PTHR14009">
    <property type="entry name" value="LEUCINE ZIPPER-EF-HAND CONTAINING TRANSMEMBRANE PROTEIN"/>
    <property type="match status" value="1"/>
</dbReference>
<evidence type="ECO:0000256" key="3">
    <source>
        <dbReference type="ARBA" id="ARBA00022792"/>
    </source>
</evidence>
<evidence type="ECO:0000256" key="6">
    <source>
        <dbReference type="ARBA" id="ARBA00023136"/>
    </source>
</evidence>
<keyword evidence="6" id="KW-0472">Membrane</keyword>
<dbReference type="Pfam" id="PF07766">
    <property type="entry name" value="LETM1_RBD"/>
    <property type="match status" value="1"/>
</dbReference>
<comment type="caution">
    <text evidence="10">The sequence shown here is derived from an EMBL/GenBank/DDBJ whole genome shotgun (WGS) entry which is preliminary data.</text>
</comment>
<reference evidence="10 11" key="1">
    <citation type="journal article" date="2018" name="IMA Fungus">
        <title>IMA Genome-F 9: Draft genome sequence of Annulohypoxylon stygium, Aspergillus mulundensis, Berkeleyomyces basicola (syn. Thielaviopsis basicola), Ceratocystis smalleyi, two Cercospora beticola strains, Coleophoma cylindrospora, Fusarium fracticaudum, Phialophora cf. hyalina, and Morchella septimelata.</title>
        <authorList>
            <person name="Wingfield B.D."/>
            <person name="Bills G.F."/>
            <person name="Dong Y."/>
            <person name="Huang W."/>
            <person name="Nel W.J."/>
            <person name="Swalarsk-Parry B.S."/>
            <person name="Vaghefi N."/>
            <person name="Wilken P.M."/>
            <person name="An Z."/>
            <person name="de Beer Z.W."/>
            <person name="De Vos L."/>
            <person name="Chen L."/>
            <person name="Duong T.A."/>
            <person name="Gao Y."/>
            <person name="Hammerbacher A."/>
            <person name="Kikkert J.R."/>
            <person name="Li Y."/>
            <person name="Li H."/>
            <person name="Li K."/>
            <person name="Li Q."/>
            <person name="Liu X."/>
            <person name="Ma X."/>
            <person name="Naidoo K."/>
            <person name="Pethybridge S.J."/>
            <person name="Sun J."/>
            <person name="Steenkamp E.T."/>
            <person name="van der Nest M.A."/>
            <person name="van Wyk S."/>
            <person name="Wingfield M.J."/>
            <person name="Xiong C."/>
            <person name="Yue Q."/>
            <person name="Zhang X."/>
        </authorList>
    </citation>
    <scope>NUCLEOTIDE SEQUENCE [LARGE SCALE GENOMIC DNA]</scope>
    <source>
        <strain evidence="10 11">BP 5553</strain>
    </source>
</reference>
<keyword evidence="4" id="KW-1133">Transmembrane helix</keyword>
<name>A0A370TC97_9HELO</name>
<dbReference type="PANTHER" id="PTHR14009:SF6">
    <property type="entry name" value="LETM1 RBD DOMAIN-CONTAINING PROTEIN"/>
    <property type="match status" value="1"/>
</dbReference>
<dbReference type="OrthoDB" id="73691at2759"/>
<keyword evidence="5 7" id="KW-0496">Mitochondrion</keyword>
<protein>
    <submittedName>
        <fullName evidence="10">Putative letm1-like protein</fullName>
    </submittedName>
</protein>
<feature type="compositionally biased region" description="Low complexity" evidence="8">
    <location>
        <begin position="28"/>
        <end position="55"/>
    </location>
</feature>